<dbReference type="EMBL" id="GGEC01005612">
    <property type="protein sequence ID" value="MBW86095.1"/>
    <property type="molecule type" value="Transcribed_RNA"/>
</dbReference>
<dbReference type="PANTHER" id="PTHR36054:SF2">
    <property type="entry name" value="PROTEIN SICKLE"/>
    <property type="match status" value="1"/>
</dbReference>
<dbReference type="GO" id="GO:0000398">
    <property type="term" value="P:mRNA splicing, via spliceosome"/>
    <property type="evidence" value="ECO:0007669"/>
    <property type="project" value="InterPro"/>
</dbReference>
<evidence type="ECO:0000256" key="1">
    <source>
        <dbReference type="SAM" id="MobiDB-lite"/>
    </source>
</evidence>
<feature type="region of interest" description="Disordered" evidence="1">
    <location>
        <begin position="1"/>
        <end position="22"/>
    </location>
</feature>
<sequence>MEDSEKRRERLKAMRTAAAQAEASHEIEASVVASSLANPMLETPSSLSSRYDAGATPRFDFYTDPMAAFSADKKRSVAGDHFTKSYHTPPSNTGPPVARFSSPRPRAVSPVMTPFPAPQIQSTYSPDQRMPQAIGPFDSAAPFRTPSGMGSPFLPHQRTPEEWSSFGEMSSYCSSVPHGGMHSPFPVHQGIPGFGPVRSPTFNAGGARPCWLDNSPYSVSGYKSSHAPNRGRGCGRWHVSSMAPGSRCSGGRGRGFHSPVSGADETLRPECFYDQSMVGDPWQNLEPVMWRGLDIMESNLNTPGSSNSWLPKSISMKKPRVSVSFGGSSSKQSLAEYLAASFNEVVNDESSEAANDAPGA</sequence>
<dbReference type="GO" id="GO:0035196">
    <property type="term" value="P:miRNA processing"/>
    <property type="evidence" value="ECO:0007669"/>
    <property type="project" value="InterPro"/>
</dbReference>
<dbReference type="InterPro" id="IPR039292">
    <property type="entry name" value="SICKLE"/>
</dbReference>
<feature type="region of interest" description="Disordered" evidence="1">
    <location>
        <begin position="84"/>
        <end position="107"/>
    </location>
</feature>
<organism evidence="2">
    <name type="scientific">Rhizophora mucronata</name>
    <name type="common">Asiatic mangrove</name>
    <dbReference type="NCBI Taxonomy" id="61149"/>
    <lineage>
        <taxon>Eukaryota</taxon>
        <taxon>Viridiplantae</taxon>
        <taxon>Streptophyta</taxon>
        <taxon>Embryophyta</taxon>
        <taxon>Tracheophyta</taxon>
        <taxon>Spermatophyta</taxon>
        <taxon>Magnoliopsida</taxon>
        <taxon>eudicotyledons</taxon>
        <taxon>Gunneridae</taxon>
        <taxon>Pentapetalae</taxon>
        <taxon>rosids</taxon>
        <taxon>fabids</taxon>
        <taxon>Malpighiales</taxon>
        <taxon>Rhizophoraceae</taxon>
        <taxon>Rhizophora</taxon>
    </lineage>
</organism>
<dbReference type="AlphaFoldDB" id="A0A2P2IY18"/>
<reference evidence="2" key="1">
    <citation type="submission" date="2018-02" db="EMBL/GenBank/DDBJ databases">
        <title>Rhizophora mucronata_Transcriptome.</title>
        <authorList>
            <person name="Meera S.P."/>
            <person name="Sreeshan A."/>
            <person name="Augustine A."/>
        </authorList>
    </citation>
    <scope>NUCLEOTIDE SEQUENCE</scope>
    <source>
        <tissue evidence="2">Leaf</tissue>
    </source>
</reference>
<feature type="compositionally biased region" description="Basic and acidic residues" evidence="1">
    <location>
        <begin position="1"/>
        <end position="12"/>
    </location>
</feature>
<proteinExistence type="predicted"/>
<protein>
    <submittedName>
        <fullName evidence="2">Uncharacterized protein LOC105120493 isoform X2</fullName>
    </submittedName>
</protein>
<dbReference type="PANTHER" id="PTHR36054">
    <property type="entry name" value="PROTEIN SICKLE"/>
    <property type="match status" value="1"/>
</dbReference>
<evidence type="ECO:0000313" key="2">
    <source>
        <dbReference type="EMBL" id="MBW86095.1"/>
    </source>
</evidence>
<name>A0A2P2IY18_RHIMU</name>
<accession>A0A2P2IY18</accession>